<protein>
    <submittedName>
        <fullName evidence="1">Uncharacterized protein</fullName>
    </submittedName>
</protein>
<sequence length="256" mass="28116">METMVAYIMKDLAGSTDKQKASKIMETLKLIHTNDQFVVITYNSDKCSLNSFASADGGSNMYVDKTHKMIIYRSRLISSMSKHEQDVWGRAHKDADIGFCENVNISPVLRASHNIGLVLYEKSECITAIESEKGLFALKRPFDVATHNVTCTEPIMAGTIGTHDTHRNPSILVYPLYLLGQLYTVNTFGDEAQLNPAGGGPKALLGQATSSELTNWTYNTCTGALHELTGNEAYIADIDDHALHSTVSQRCLHIGS</sequence>
<gene>
    <name evidence="1" type="primary">WBGene00272755</name>
</gene>
<evidence type="ECO:0000313" key="1">
    <source>
        <dbReference type="EnsemblMetazoa" id="PPA34386.1"/>
    </source>
</evidence>
<accession>A0A2A6BX48</accession>
<organism evidence="1 2">
    <name type="scientific">Pristionchus pacificus</name>
    <name type="common">Parasitic nematode worm</name>
    <dbReference type="NCBI Taxonomy" id="54126"/>
    <lineage>
        <taxon>Eukaryota</taxon>
        <taxon>Metazoa</taxon>
        <taxon>Ecdysozoa</taxon>
        <taxon>Nematoda</taxon>
        <taxon>Chromadorea</taxon>
        <taxon>Rhabditida</taxon>
        <taxon>Rhabditina</taxon>
        <taxon>Diplogasteromorpha</taxon>
        <taxon>Diplogasteroidea</taxon>
        <taxon>Neodiplogasteridae</taxon>
        <taxon>Pristionchus</taxon>
    </lineage>
</organism>
<dbReference type="EnsemblMetazoa" id="PPA34386.1">
    <property type="protein sequence ID" value="PPA34386.1"/>
    <property type="gene ID" value="WBGene00272755"/>
</dbReference>
<dbReference type="InterPro" id="IPR007767">
    <property type="entry name" value="DUF684"/>
</dbReference>
<accession>A0A8R1UN16</accession>
<evidence type="ECO:0000313" key="2">
    <source>
        <dbReference type="Proteomes" id="UP000005239"/>
    </source>
</evidence>
<reference evidence="1" key="2">
    <citation type="submission" date="2022-06" db="UniProtKB">
        <authorList>
            <consortium name="EnsemblMetazoa"/>
        </authorList>
    </citation>
    <scope>IDENTIFICATION</scope>
    <source>
        <strain evidence="1">PS312</strain>
    </source>
</reference>
<dbReference type="Proteomes" id="UP000005239">
    <property type="component" value="Unassembled WGS sequence"/>
</dbReference>
<reference evidence="2" key="1">
    <citation type="journal article" date="2008" name="Nat. Genet.">
        <title>The Pristionchus pacificus genome provides a unique perspective on nematode lifestyle and parasitism.</title>
        <authorList>
            <person name="Dieterich C."/>
            <person name="Clifton S.W."/>
            <person name="Schuster L.N."/>
            <person name="Chinwalla A."/>
            <person name="Delehaunty K."/>
            <person name="Dinkelacker I."/>
            <person name="Fulton L."/>
            <person name="Fulton R."/>
            <person name="Godfrey J."/>
            <person name="Minx P."/>
            <person name="Mitreva M."/>
            <person name="Roeseler W."/>
            <person name="Tian H."/>
            <person name="Witte H."/>
            <person name="Yang S.P."/>
            <person name="Wilson R.K."/>
            <person name="Sommer R.J."/>
        </authorList>
    </citation>
    <scope>NUCLEOTIDE SEQUENCE [LARGE SCALE GENOMIC DNA]</scope>
    <source>
        <strain evidence="2">PS312</strain>
    </source>
</reference>
<name>A0A2A6BX48_PRIPA</name>
<dbReference type="PANTHER" id="PTHR31464:SF7">
    <property type="entry name" value="DUF4781 DOMAIN-CONTAINING PROTEIN"/>
    <property type="match status" value="1"/>
</dbReference>
<dbReference type="PANTHER" id="PTHR31464">
    <property type="entry name" value="PROTEIN CBG01266"/>
    <property type="match status" value="1"/>
</dbReference>
<keyword evidence="2" id="KW-1185">Reference proteome</keyword>
<dbReference type="AlphaFoldDB" id="A0A2A6BX48"/>
<proteinExistence type="predicted"/>